<evidence type="ECO:0000256" key="2">
    <source>
        <dbReference type="ARBA" id="ARBA00022448"/>
    </source>
</evidence>
<dbReference type="PANTHER" id="PTHR30069">
    <property type="entry name" value="TONB-DEPENDENT OUTER MEMBRANE RECEPTOR"/>
    <property type="match status" value="1"/>
</dbReference>
<keyword evidence="4 10" id="KW-0812">Transmembrane</keyword>
<sequence>MAVSILVGIGIAAGVGVCSAAPDEEALPDFESEAVVVTATKYPQETRDIPASVSVITREEIERSNATNLVDLLVREPGVFVVRQGGMGFAGNVRIRGLGGSPPTQVTVLIDGHPDFMGVMGHILPSAYLLDNVQRIEIVRGPASTLYGSTAMGGVINIITRSADAEEVSRLSATAGTFSTSGSTLRMGGRRGERNWLGTAGSSRTHGNHPYGLYSEKNFSVRVGGPVGSGVKATFSAQAVVYDTLDQRTVATVINGGGPPPPIDSLRQHFDRRDYDLTFDFDGGGAKTSLKLFRNDGDHSFADGWHSDDYVEGIGFTHRRTGARSGVLWGVDVHRYGGDVLNPPPLSGTFDRDERALYVTGDRLFSDGGRAQAGLRCEKPDGFDSKLLPQIGYTRPVGEDTALRASVRRGYRVPSFRELFVLPPRNPDLKPEDIWQYEVGASRTLGKGVLDLALFAMRGSNLIIIDAGQWKNARDVRYRGAEIGYRRSLSGRLSVYANYSYLHPGDAKDGTVGHKAAAGVDYVLGKWRWSADGLLVDRLYGTDPSGQVVRMGGYFLTNIKVGYQINEVYEATLGVENLFDKQYRIDPVYPFYMPGRAFVFGLNSRF</sequence>
<evidence type="ECO:0000256" key="11">
    <source>
        <dbReference type="RuleBase" id="RU003357"/>
    </source>
</evidence>
<dbReference type="Proteomes" id="UP000052020">
    <property type="component" value="Unassembled WGS sequence"/>
</dbReference>
<evidence type="ECO:0000313" key="16">
    <source>
        <dbReference type="Proteomes" id="UP000052020"/>
    </source>
</evidence>
<comment type="similarity">
    <text evidence="10 11">Belongs to the TonB-dependent receptor family.</text>
</comment>
<dbReference type="Pfam" id="PF07715">
    <property type="entry name" value="Plug"/>
    <property type="match status" value="1"/>
</dbReference>
<dbReference type="GO" id="GO:0009279">
    <property type="term" value="C:cell outer membrane"/>
    <property type="evidence" value="ECO:0007669"/>
    <property type="project" value="UniProtKB-SubCell"/>
</dbReference>
<dbReference type="GO" id="GO:0044718">
    <property type="term" value="P:siderophore transmembrane transport"/>
    <property type="evidence" value="ECO:0007669"/>
    <property type="project" value="TreeGrafter"/>
</dbReference>
<evidence type="ECO:0000256" key="3">
    <source>
        <dbReference type="ARBA" id="ARBA00022452"/>
    </source>
</evidence>
<evidence type="ECO:0000259" key="14">
    <source>
        <dbReference type="Pfam" id="PF07715"/>
    </source>
</evidence>
<dbReference type="InterPro" id="IPR012910">
    <property type="entry name" value="Plug_dom"/>
</dbReference>
<dbReference type="GO" id="GO:0015344">
    <property type="term" value="F:siderophore uptake transmembrane transporter activity"/>
    <property type="evidence" value="ECO:0007669"/>
    <property type="project" value="TreeGrafter"/>
</dbReference>
<dbReference type="SUPFAM" id="SSF56935">
    <property type="entry name" value="Porins"/>
    <property type="match status" value="1"/>
</dbReference>
<keyword evidence="9 10" id="KW-0998">Cell outer membrane</keyword>
<feature type="domain" description="TonB-dependent receptor plug" evidence="14">
    <location>
        <begin position="46"/>
        <end position="155"/>
    </location>
</feature>
<evidence type="ECO:0000256" key="10">
    <source>
        <dbReference type="PROSITE-ProRule" id="PRU01360"/>
    </source>
</evidence>
<evidence type="ECO:0000256" key="5">
    <source>
        <dbReference type="ARBA" id="ARBA00022729"/>
    </source>
</evidence>
<comment type="subcellular location">
    <subcellularLocation>
        <location evidence="1 10">Cell outer membrane</location>
        <topology evidence="1 10">Multi-pass membrane protein</topology>
    </subcellularLocation>
</comment>
<keyword evidence="5 12" id="KW-0732">Signal</keyword>
<dbReference type="PANTHER" id="PTHR30069:SF29">
    <property type="entry name" value="HEMOGLOBIN AND HEMOGLOBIN-HAPTOGLOBIN-BINDING PROTEIN 1-RELATED"/>
    <property type="match status" value="1"/>
</dbReference>
<dbReference type="InterPro" id="IPR037066">
    <property type="entry name" value="Plug_dom_sf"/>
</dbReference>
<dbReference type="Gene3D" id="2.170.130.10">
    <property type="entry name" value="TonB-dependent receptor, plug domain"/>
    <property type="match status" value="1"/>
</dbReference>
<evidence type="ECO:0000256" key="6">
    <source>
        <dbReference type="ARBA" id="ARBA00023077"/>
    </source>
</evidence>
<reference evidence="15 16" key="1">
    <citation type="journal article" date="2015" name="Microbiome">
        <title>Genomic resolution of linkages in carbon, nitrogen, and sulfur cycling among widespread estuary sediment bacteria.</title>
        <authorList>
            <person name="Baker B.J."/>
            <person name="Lazar C.S."/>
            <person name="Teske A.P."/>
            <person name="Dick G.J."/>
        </authorList>
    </citation>
    <scope>NUCLEOTIDE SEQUENCE [LARGE SCALE GENOMIC DNA]</scope>
    <source>
        <strain evidence="15">DG_56</strain>
    </source>
</reference>
<dbReference type="EMBL" id="LIZY01000015">
    <property type="protein sequence ID" value="KPJ64636.1"/>
    <property type="molecule type" value="Genomic_DNA"/>
</dbReference>
<keyword evidence="8" id="KW-0675">Receptor</keyword>
<dbReference type="PROSITE" id="PS52016">
    <property type="entry name" value="TONB_DEPENDENT_REC_3"/>
    <property type="match status" value="1"/>
</dbReference>
<feature type="domain" description="TonB-dependent receptor-like beta-barrel" evidence="13">
    <location>
        <begin position="255"/>
        <end position="578"/>
    </location>
</feature>
<dbReference type="CDD" id="cd01347">
    <property type="entry name" value="ligand_gated_channel"/>
    <property type="match status" value="1"/>
</dbReference>
<keyword evidence="7 10" id="KW-0472">Membrane</keyword>
<dbReference type="InterPro" id="IPR000531">
    <property type="entry name" value="Beta-barrel_TonB"/>
</dbReference>
<evidence type="ECO:0008006" key="17">
    <source>
        <dbReference type="Google" id="ProtNLM"/>
    </source>
</evidence>
<protein>
    <recommendedName>
        <fullName evidence="17">TonB-dependent receptor</fullName>
    </recommendedName>
</protein>
<dbReference type="InterPro" id="IPR039426">
    <property type="entry name" value="TonB-dep_rcpt-like"/>
</dbReference>
<dbReference type="Gene3D" id="2.40.170.20">
    <property type="entry name" value="TonB-dependent receptor, beta-barrel domain"/>
    <property type="match status" value="1"/>
</dbReference>
<dbReference type="AlphaFoldDB" id="A0A0S7XRW6"/>
<evidence type="ECO:0000256" key="8">
    <source>
        <dbReference type="ARBA" id="ARBA00023170"/>
    </source>
</evidence>
<organism evidence="15 16">
    <name type="scientific">candidate division KD3-62 bacterium DG_56</name>
    <dbReference type="NCBI Taxonomy" id="1704032"/>
    <lineage>
        <taxon>Bacteria</taxon>
        <taxon>candidate division KD3-62</taxon>
    </lineage>
</organism>
<feature type="chain" id="PRO_5006640244" description="TonB-dependent receptor" evidence="12">
    <location>
        <begin position="21"/>
        <end position="606"/>
    </location>
</feature>
<keyword evidence="6 11" id="KW-0798">TonB box</keyword>
<gene>
    <name evidence="15" type="ORF">AMK68_01120</name>
</gene>
<evidence type="ECO:0000256" key="4">
    <source>
        <dbReference type="ARBA" id="ARBA00022692"/>
    </source>
</evidence>
<keyword evidence="3 10" id="KW-1134">Transmembrane beta strand</keyword>
<evidence type="ECO:0000256" key="12">
    <source>
        <dbReference type="SAM" id="SignalP"/>
    </source>
</evidence>
<evidence type="ECO:0000256" key="1">
    <source>
        <dbReference type="ARBA" id="ARBA00004571"/>
    </source>
</evidence>
<dbReference type="InterPro" id="IPR036942">
    <property type="entry name" value="Beta-barrel_TonB_sf"/>
</dbReference>
<evidence type="ECO:0000256" key="7">
    <source>
        <dbReference type="ARBA" id="ARBA00023136"/>
    </source>
</evidence>
<accession>A0A0S7XRW6</accession>
<comment type="caution">
    <text evidence="15">The sequence shown here is derived from an EMBL/GenBank/DDBJ whole genome shotgun (WGS) entry which is preliminary data.</text>
</comment>
<keyword evidence="2 10" id="KW-0813">Transport</keyword>
<evidence type="ECO:0000259" key="13">
    <source>
        <dbReference type="Pfam" id="PF00593"/>
    </source>
</evidence>
<proteinExistence type="inferred from homology"/>
<evidence type="ECO:0000313" key="15">
    <source>
        <dbReference type="EMBL" id="KPJ64636.1"/>
    </source>
</evidence>
<name>A0A0S7XRW6_9BACT</name>
<dbReference type="Pfam" id="PF00593">
    <property type="entry name" value="TonB_dep_Rec_b-barrel"/>
    <property type="match status" value="1"/>
</dbReference>
<evidence type="ECO:0000256" key="9">
    <source>
        <dbReference type="ARBA" id="ARBA00023237"/>
    </source>
</evidence>
<feature type="signal peptide" evidence="12">
    <location>
        <begin position="1"/>
        <end position="20"/>
    </location>
</feature>